<gene>
    <name evidence="1" type="ORF">WALSEDRAFT_70913</name>
</gene>
<organism evidence="1 2">
    <name type="scientific">Wallemia mellicola (strain ATCC MYA-4683 / CBS 633.66)</name>
    <name type="common">Wallemia sebi (CBS 633.66)</name>
    <dbReference type="NCBI Taxonomy" id="671144"/>
    <lineage>
        <taxon>Eukaryota</taxon>
        <taxon>Fungi</taxon>
        <taxon>Dikarya</taxon>
        <taxon>Basidiomycota</taxon>
        <taxon>Wallemiomycotina</taxon>
        <taxon>Wallemiomycetes</taxon>
        <taxon>Wallemiales</taxon>
        <taxon>Wallemiaceae</taxon>
        <taxon>Wallemia</taxon>
    </lineage>
</organism>
<keyword evidence="2" id="KW-1185">Reference proteome</keyword>
<dbReference type="Proteomes" id="UP000005242">
    <property type="component" value="Unassembled WGS sequence"/>
</dbReference>
<dbReference type="KEGG" id="wse:WALSEDRAFT_70913"/>
<evidence type="ECO:0000313" key="1">
    <source>
        <dbReference type="EMBL" id="EIM19045.1"/>
    </source>
</evidence>
<dbReference type="EMBL" id="JH668278">
    <property type="protein sequence ID" value="EIM19045.1"/>
    <property type="molecule type" value="Genomic_DNA"/>
</dbReference>
<sequence>MLEQNPLVCIYHSHRLVLQGEKQLSLFHSAISLVYAFRPTSSYTQQSRALLSLRSSIIESLW</sequence>
<dbReference type="InParanoid" id="I4Y503"/>
<dbReference type="AlphaFoldDB" id="I4Y503"/>
<proteinExistence type="predicted"/>
<dbReference type="GeneID" id="18475819"/>
<protein>
    <submittedName>
        <fullName evidence="1">Uncharacterized protein</fullName>
    </submittedName>
</protein>
<dbReference type="RefSeq" id="XP_006960910.1">
    <property type="nucleotide sequence ID" value="XM_006960848.1"/>
</dbReference>
<reference evidence="1 2" key="1">
    <citation type="journal article" date="2012" name="Fungal Genet. Biol.">
        <title>The genome of the xerotolerant mold Wallemia sebi reveals adaptations to osmotic stress and suggests cryptic sexual reproduction.</title>
        <authorList>
            <person name="Padamsee M."/>
            <person name="Kumar T.K.A."/>
            <person name="Riley R."/>
            <person name="Binder M."/>
            <person name="Boyd A."/>
            <person name="Calvo A.M."/>
            <person name="Furukawa K."/>
            <person name="Hesse C."/>
            <person name="Hohmann S."/>
            <person name="James T.Y."/>
            <person name="LaButti K."/>
            <person name="Lapidus A."/>
            <person name="Lindquist E."/>
            <person name="Lucas S."/>
            <person name="Miller K."/>
            <person name="Shantappa S."/>
            <person name="Grigoriev I.V."/>
            <person name="Hibbett D.S."/>
            <person name="McLaughlin D.J."/>
            <person name="Spatafora J.W."/>
            <person name="Aime M.C."/>
        </authorList>
    </citation>
    <scope>NUCLEOTIDE SEQUENCE [LARGE SCALE GENOMIC DNA]</scope>
    <source>
        <strain evidence="2">ATCC MYA-4683 / CBS 633.66</strain>
    </source>
</reference>
<evidence type="ECO:0000313" key="2">
    <source>
        <dbReference type="Proteomes" id="UP000005242"/>
    </source>
</evidence>
<accession>I4Y503</accession>
<dbReference type="HOGENOM" id="CLU_2905881_0_0_1"/>
<name>I4Y503_WALMC</name>